<dbReference type="InterPro" id="IPR025287">
    <property type="entry name" value="WAK_GUB"/>
</dbReference>
<proteinExistence type="predicted"/>
<evidence type="ECO:0000313" key="6">
    <source>
        <dbReference type="Proteomes" id="UP001054889"/>
    </source>
</evidence>
<keyword evidence="2 3" id="KW-0732">Signal</keyword>
<feature type="chain" id="PRO_5043428080" description="Wall-associated receptor kinase galacturonan-binding domain-containing protein" evidence="3">
    <location>
        <begin position="25"/>
        <end position="270"/>
    </location>
</feature>
<dbReference type="AlphaFoldDB" id="A0AAV5FSU9"/>
<gene>
    <name evidence="5" type="primary">gb26526</name>
    <name evidence="5" type="ORF">PR202_gb26526</name>
</gene>
<dbReference type="GO" id="GO:0030247">
    <property type="term" value="F:polysaccharide binding"/>
    <property type="evidence" value="ECO:0007669"/>
    <property type="project" value="InterPro"/>
</dbReference>
<dbReference type="GO" id="GO:0016020">
    <property type="term" value="C:membrane"/>
    <property type="evidence" value="ECO:0007669"/>
    <property type="project" value="UniProtKB-SubCell"/>
</dbReference>
<dbReference type="PANTHER" id="PTHR33138:SF24">
    <property type="entry name" value="WALL-ASSOCIATED RECEPTOR KINASE GALACTURONAN-BINDING DOMAIN-CONTAINING PROTEIN"/>
    <property type="match status" value="1"/>
</dbReference>
<organism evidence="5 6">
    <name type="scientific">Eleusine coracana subsp. coracana</name>
    <dbReference type="NCBI Taxonomy" id="191504"/>
    <lineage>
        <taxon>Eukaryota</taxon>
        <taxon>Viridiplantae</taxon>
        <taxon>Streptophyta</taxon>
        <taxon>Embryophyta</taxon>
        <taxon>Tracheophyta</taxon>
        <taxon>Spermatophyta</taxon>
        <taxon>Magnoliopsida</taxon>
        <taxon>Liliopsida</taxon>
        <taxon>Poales</taxon>
        <taxon>Poaceae</taxon>
        <taxon>PACMAD clade</taxon>
        <taxon>Chloridoideae</taxon>
        <taxon>Cynodonteae</taxon>
        <taxon>Eleusininae</taxon>
        <taxon>Eleusine</taxon>
    </lineage>
</organism>
<dbReference type="PANTHER" id="PTHR33138">
    <property type="entry name" value="OS01G0690200 PROTEIN"/>
    <property type="match status" value="1"/>
</dbReference>
<sequence>MQSTLLLVLPVVASLLNLHDTVHADCEPATCGSLSVKYPFWLGGVNQTSSSCGHPAFQVWCSNGVATLQGSAIHVRGIDYDNNSFVASHSRIAGDDGVCLTDFNMSLSIALSPFMFSSRNRALCFLYRCGDGTVPRGRELVNATANCTSPIYAYLAGRYDRNAPPAIVTGQCKYTYFPVLGSEAATMTAATTQGYSRTGSSWSGRGSPSAIVLLAVQVAGSAGTTTCARRRDAPVISPSNPLYSPLTTHCSVDARRGFSFGAARGTLPSH</sequence>
<dbReference type="Pfam" id="PF13947">
    <property type="entry name" value="GUB_WAK_bind"/>
    <property type="match status" value="1"/>
</dbReference>
<dbReference type="EMBL" id="BQKI01000095">
    <property type="protein sequence ID" value="GJN37555.1"/>
    <property type="molecule type" value="Genomic_DNA"/>
</dbReference>
<dbReference type="Proteomes" id="UP001054889">
    <property type="component" value="Unassembled WGS sequence"/>
</dbReference>
<reference evidence="5" key="1">
    <citation type="journal article" date="2018" name="DNA Res.">
        <title>Multiple hybrid de novo genome assembly of finger millet, an orphan allotetraploid crop.</title>
        <authorList>
            <person name="Hatakeyama M."/>
            <person name="Aluri S."/>
            <person name="Balachadran M.T."/>
            <person name="Sivarajan S.R."/>
            <person name="Patrignani A."/>
            <person name="Gruter S."/>
            <person name="Poveda L."/>
            <person name="Shimizu-Inatsugi R."/>
            <person name="Baeten J."/>
            <person name="Francoijs K.J."/>
            <person name="Nataraja K.N."/>
            <person name="Reddy Y.A.N."/>
            <person name="Phadnis S."/>
            <person name="Ravikumar R.L."/>
            <person name="Schlapbach R."/>
            <person name="Sreeman S.M."/>
            <person name="Shimizu K.K."/>
        </authorList>
    </citation>
    <scope>NUCLEOTIDE SEQUENCE</scope>
</reference>
<accession>A0AAV5FSU9</accession>
<feature type="domain" description="Wall-associated receptor kinase galacturonan-binding" evidence="4">
    <location>
        <begin position="26"/>
        <end position="85"/>
    </location>
</feature>
<comment type="caution">
    <text evidence="5">The sequence shown here is derived from an EMBL/GenBank/DDBJ whole genome shotgun (WGS) entry which is preliminary data.</text>
</comment>
<evidence type="ECO:0000313" key="5">
    <source>
        <dbReference type="EMBL" id="GJN37555.1"/>
    </source>
</evidence>
<comment type="subcellular location">
    <subcellularLocation>
        <location evidence="1">Membrane</location>
        <topology evidence="1">Single-pass membrane protein</topology>
    </subcellularLocation>
</comment>
<keyword evidence="6" id="KW-1185">Reference proteome</keyword>
<name>A0AAV5FSU9_ELECO</name>
<reference evidence="5" key="2">
    <citation type="submission" date="2021-12" db="EMBL/GenBank/DDBJ databases">
        <title>Resequencing data analysis of finger millet.</title>
        <authorList>
            <person name="Hatakeyama M."/>
            <person name="Aluri S."/>
            <person name="Balachadran M.T."/>
            <person name="Sivarajan S.R."/>
            <person name="Poveda L."/>
            <person name="Shimizu-Inatsugi R."/>
            <person name="Schlapbach R."/>
            <person name="Sreeman S.M."/>
            <person name="Shimizu K.K."/>
        </authorList>
    </citation>
    <scope>NUCLEOTIDE SEQUENCE</scope>
</reference>
<protein>
    <recommendedName>
        <fullName evidence="4">Wall-associated receptor kinase galacturonan-binding domain-containing protein</fullName>
    </recommendedName>
</protein>
<evidence type="ECO:0000256" key="1">
    <source>
        <dbReference type="ARBA" id="ARBA00004167"/>
    </source>
</evidence>
<evidence type="ECO:0000259" key="4">
    <source>
        <dbReference type="Pfam" id="PF13947"/>
    </source>
</evidence>
<evidence type="ECO:0000256" key="3">
    <source>
        <dbReference type="SAM" id="SignalP"/>
    </source>
</evidence>
<evidence type="ECO:0000256" key="2">
    <source>
        <dbReference type="ARBA" id="ARBA00022729"/>
    </source>
</evidence>
<feature type="signal peptide" evidence="3">
    <location>
        <begin position="1"/>
        <end position="24"/>
    </location>
</feature>